<evidence type="ECO:0000313" key="3">
    <source>
        <dbReference type="Proteomes" id="UP000218209"/>
    </source>
</evidence>
<sequence length="451" mass="48572">MPPAGESSHRTAAGIPGDEGPIAPPTRGRKGGRKASNAKAEFTTVPGVGGTFSHCKVIVKTKQQSGTILPQHLFGCRLAPLSVWQMAWDACSTLKKSDARPIGSTDATARPTSEASGFHGGAVASGSVVVGPRLSGFHPPAGGISSFLDRVCPAQASTIEAAIMHFSVTNRVPFLVAESPTFIAMLRALRPAFVERKLVLSRKKIAGPGLTTLYNDTRKEVLGLLAAWVVRRKAVCVLDACENVKHHHIVNVLAVVGDKVVFMDSVFCGDECQDACGQARLVQEKLDQYGGMNTFNALATDNTASCVEMRRLMSVANPGFVSLNDQAHVANLLVGDLCKVSWMKGRVSTATVVSKFVRRHYRLLAAYEVAKDLYNKSLPADAAAKKQTAVSYVTPSATRLLYNCGNKEGANKYPRTTLTVQKRRTQRVNLPRGPRRRKGAQRLGLERDAKI</sequence>
<name>A0A1X6P0Z8_PORUM</name>
<reference evidence="2 3" key="1">
    <citation type="submission" date="2017-03" db="EMBL/GenBank/DDBJ databases">
        <title>WGS assembly of Porphyra umbilicalis.</title>
        <authorList>
            <person name="Brawley S.H."/>
            <person name="Blouin N.A."/>
            <person name="Ficko-Blean E."/>
            <person name="Wheeler G.L."/>
            <person name="Lohr M."/>
            <person name="Goodson H.V."/>
            <person name="Jenkins J.W."/>
            <person name="Blaby-Haas C.E."/>
            <person name="Helliwell K.E."/>
            <person name="Chan C."/>
            <person name="Marriage T."/>
            <person name="Bhattacharya D."/>
            <person name="Klein A.S."/>
            <person name="Badis Y."/>
            <person name="Brodie J."/>
            <person name="Cao Y."/>
            <person name="Collen J."/>
            <person name="Dittami S.M."/>
            <person name="Gachon C.M."/>
            <person name="Green B.R."/>
            <person name="Karpowicz S."/>
            <person name="Kim J.W."/>
            <person name="Kudahl U."/>
            <person name="Lin S."/>
            <person name="Michel G."/>
            <person name="Mittag M."/>
            <person name="Olson B.J."/>
            <person name="Pangilinan J."/>
            <person name="Peng Y."/>
            <person name="Qiu H."/>
            <person name="Shu S."/>
            <person name="Singer J.T."/>
            <person name="Smith A.G."/>
            <person name="Sprecher B.N."/>
            <person name="Wagner V."/>
            <person name="Wang W."/>
            <person name="Wang Z.-Y."/>
            <person name="Yan J."/>
            <person name="Yarish C."/>
            <person name="Zoeuner-Riek S."/>
            <person name="Zhuang Y."/>
            <person name="Zou Y."/>
            <person name="Lindquist E.A."/>
            <person name="Grimwood J."/>
            <person name="Barry K."/>
            <person name="Rokhsar D.S."/>
            <person name="Schmutz J."/>
            <person name="Stiller J.W."/>
            <person name="Grossman A.R."/>
            <person name="Prochnik S.E."/>
        </authorList>
    </citation>
    <scope>NUCLEOTIDE SEQUENCE [LARGE SCALE GENOMIC DNA]</scope>
    <source>
        <strain evidence="2">4086291</strain>
    </source>
</reference>
<keyword evidence="3" id="KW-1185">Reference proteome</keyword>
<dbReference type="Proteomes" id="UP000218209">
    <property type="component" value="Unassembled WGS sequence"/>
</dbReference>
<protein>
    <submittedName>
        <fullName evidence="2">Uncharacterized protein</fullName>
    </submittedName>
</protein>
<organism evidence="2 3">
    <name type="scientific">Porphyra umbilicalis</name>
    <name type="common">Purple laver</name>
    <name type="synonym">Red alga</name>
    <dbReference type="NCBI Taxonomy" id="2786"/>
    <lineage>
        <taxon>Eukaryota</taxon>
        <taxon>Rhodophyta</taxon>
        <taxon>Bangiophyceae</taxon>
        <taxon>Bangiales</taxon>
        <taxon>Bangiaceae</taxon>
        <taxon>Porphyra</taxon>
    </lineage>
</organism>
<gene>
    <name evidence="2" type="ORF">BU14_0289s0025</name>
</gene>
<dbReference type="EMBL" id="KV918947">
    <property type="protein sequence ID" value="OSX74446.1"/>
    <property type="molecule type" value="Genomic_DNA"/>
</dbReference>
<evidence type="ECO:0000313" key="2">
    <source>
        <dbReference type="EMBL" id="OSX74446.1"/>
    </source>
</evidence>
<dbReference type="OrthoDB" id="1936364at2759"/>
<feature type="region of interest" description="Disordered" evidence="1">
    <location>
        <begin position="1"/>
        <end position="37"/>
    </location>
</feature>
<feature type="region of interest" description="Disordered" evidence="1">
    <location>
        <begin position="424"/>
        <end position="451"/>
    </location>
</feature>
<evidence type="ECO:0000256" key="1">
    <source>
        <dbReference type="SAM" id="MobiDB-lite"/>
    </source>
</evidence>
<accession>A0A1X6P0Z8</accession>
<dbReference type="AlphaFoldDB" id="A0A1X6P0Z8"/>
<proteinExistence type="predicted"/>